<keyword evidence="1" id="KW-0732">Signal</keyword>
<evidence type="ECO:0000256" key="1">
    <source>
        <dbReference type="SAM" id="SignalP"/>
    </source>
</evidence>
<comment type="caution">
    <text evidence="2">The sequence shown here is derived from an EMBL/GenBank/DDBJ whole genome shotgun (WGS) entry which is preliminary data.</text>
</comment>
<gene>
    <name evidence="2" type="ORF">CEG14_03410</name>
</gene>
<dbReference type="RefSeq" id="WP_094824933.1">
    <property type="nucleotide sequence ID" value="NZ_NEVL01000001.1"/>
</dbReference>
<accession>A0A261STV1</accession>
<dbReference type="Proteomes" id="UP000217005">
    <property type="component" value="Unassembled WGS sequence"/>
</dbReference>
<evidence type="ECO:0000313" key="3">
    <source>
        <dbReference type="Proteomes" id="UP000217005"/>
    </source>
</evidence>
<reference evidence="2 3" key="1">
    <citation type="submission" date="2017-05" db="EMBL/GenBank/DDBJ databases">
        <title>Complete and WGS of Bordetella genogroups.</title>
        <authorList>
            <person name="Spilker T."/>
            <person name="LiPuma J."/>
        </authorList>
    </citation>
    <scope>NUCLEOTIDE SEQUENCE [LARGE SCALE GENOMIC DNA]</scope>
    <source>
        <strain evidence="2 3">AU17610</strain>
    </source>
</reference>
<evidence type="ECO:0000313" key="2">
    <source>
        <dbReference type="EMBL" id="OZI40819.1"/>
    </source>
</evidence>
<organism evidence="2 3">
    <name type="scientific">Bordetella genomosp. 1</name>
    <dbReference type="NCBI Taxonomy" id="1395607"/>
    <lineage>
        <taxon>Bacteria</taxon>
        <taxon>Pseudomonadati</taxon>
        <taxon>Pseudomonadota</taxon>
        <taxon>Betaproteobacteria</taxon>
        <taxon>Burkholderiales</taxon>
        <taxon>Alcaligenaceae</taxon>
        <taxon>Bordetella</taxon>
    </lineage>
</organism>
<dbReference type="AlphaFoldDB" id="A0A261STV1"/>
<protein>
    <submittedName>
        <fullName evidence="2">Uncharacterized protein</fullName>
    </submittedName>
</protein>
<dbReference type="EMBL" id="NEVL01000001">
    <property type="protein sequence ID" value="OZI40819.1"/>
    <property type="molecule type" value="Genomic_DNA"/>
</dbReference>
<sequence length="165" mass="18479">MYRAARLSVFVCAMALPMLSSAQSLQEGYTACTRLQDDRTRLTCYDKLKPVAAPQAAAPAASKADAGKYTFMTFEDLTLDVDQLSGKRVAVEVYIQGFGGITMIRSQPRDMNTMTVNTDHLSREDRKQLLTCKDLRARCHAIVYGLVGRANFDISQMTLERIDWK</sequence>
<name>A0A261STV1_9BORD</name>
<proteinExistence type="predicted"/>
<feature type="chain" id="PRO_5012243986" evidence="1">
    <location>
        <begin position="23"/>
        <end position="165"/>
    </location>
</feature>
<feature type="signal peptide" evidence="1">
    <location>
        <begin position="1"/>
        <end position="22"/>
    </location>
</feature>